<evidence type="ECO:0000256" key="1">
    <source>
        <dbReference type="SAM" id="SignalP"/>
    </source>
</evidence>
<sequence>MKKILLSLLLVSLFKVSSAQSMQPWLTRSLDNARSGWNDKETVLTQANVKQKGVSFVTVVPLVGDARGMEAQPLILPGLQTALGKRDVMVLPSMANVVRGVDAHDGSGIWQVALGTPVQGSGAIDFHNINDKWGCLSTGVIDPDTARYYQVCWVSPDNSGDPKTARYFMFVLNVADGSQVVPPVLIDGLDFNAKMRKARSSAVLVKPNGVKTVLQCTGSVQETANGSSGYCFAFDVSTNKVTAMMATTQGKGAGIWMAGSGLACDDDQDCYAMTGNGGFNGVSQWGESFIKIRYTPPAGATAASLKVVDHWSPWTDQARAGAANAAPAEKLAGMSMASEEVKPVGGGMSMPLANSRVEARLTEAGKPVLLVWPQLSAAARSDQDLGSGGLAYVKDLNIVCGGGKDGLLYCLHADNMGKTTPADLSNAHANCAKLVGGSPVWATMDPGRGIDPCPPDPKNLNFLPFGDTAHIHAPPVVMFDPLLNAWTIFVWGENQQLHKWKLSATQKPAYLAEGPDYASADVRGNNPGGMPGGFCAGSSNGRDPNSYLLVCAVPRGDANANVVQGHIVIYDPVHVGADRMLKKLWDSDDWGWSGAQVDAKYRFFNKFMPPVIDGGEIILPNYAGGVLIIGQ</sequence>
<dbReference type="SUPFAM" id="SSF50998">
    <property type="entry name" value="Quinoprotein alcohol dehydrogenase-like"/>
    <property type="match status" value="1"/>
</dbReference>
<evidence type="ECO:0000313" key="2">
    <source>
        <dbReference type="EMBL" id="UWZ82410.1"/>
    </source>
</evidence>
<dbReference type="Proteomes" id="UP001059380">
    <property type="component" value="Chromosome"/>
</dbReference>
<dbReference type="InterPro" id="IPR011047">
    <property type="entry name" value="Quinoprotein_ADH-like_sf"/>
</dbReference>
<dbReference type="AlphaFoldDB" id="A0A9J7BKW6"/>
<feature type="signal peptide" evidence="1">
    <location>
        <begin position="1"/>
        <end position="21"/>
    </location>
</feature>
<name>A0A9J7BKW6_9BACT</name>
<keyword evidence="1" id="KW-0732">Signal</keyword>
<keyword evidence="3" id="KW-1185">Reference proteome</keyword>
<organism evidence="2 3">
    <name type="scientific">Occallatibacter riparius</name>
    <dbReference type="NCBI Taxonomy" id="1002689"/>
    <lineage>
        <taxon>Bacteria</taxon>
        <taxon>Pseudomonadati</taxon>
        <taxon>Acidobacteriota</taxon>
        <taxon>Terriglobia</taxon>
        <taxon>Terriglobales</taxon>
        <taxon>Acidobacteriaceae</taxon>
        <taxon>Occallatibacter</taxon>
    </lineage>
</organism>
<accession>A0A9J7BKW6</accession>
<dbReference type="RefSeq" id="WP_260791594.1">
    <property type="nucleotide sequence ID" value="NZ_CP093313.1"/>
</dbReference>
<gene>
    <name evidence="2" type="ORF">MOP44_17750</name>
</gene>
<reference evidence="2" key="1">
    <citation type="submission" date="2021-04" db="EMBL/GenBank/DDBJ databases">
        <title>Phylogenetic analysis of Acidobacteriaceae.</title>
        <authorList>
            <person name="Qiu L."/>
            <person name="Zhang Q."/>
        </authorList>
    </citation>
    <scope>NUCLEOTIDE SEQUENCE</scope>
    <source>
        <strain evidence="2">DSM 25168</strain>
    </source>
</reference>
<protein>
    <submittedName>
        <fullName evidence="2">Uncharacterized protein</fullName>
    </submittedName>
</protein>
<dbReference type="EMBL" id="CP093313">
    <property type="protein sequence ID" value="UWZ82410.1"/>
    <property type="molecule type" value="Genomic_DNA"/>
</dbReference>
<proteinExistence type="predicted"/>
<feature type="chain" id="PRO_5039895183" evidence="1">
    <location>
        <begin position="22"/>
        <end position="631"/>
    </location>
</feature>
<dbReference type="KEGG" id="orp:MOP44_17750"/>
<evidence type="ECO:0000313" key="3">
    <source>
        <dbReference type="Proteomes" id="UP001059380"/>
    </source>
</evidence>